<comment type="subcellular location">
    <subcellularLocation>
        <location evidence="1">Membrane</location>
        <topology evidence="1">Single-pass membrane protein</topology>
    </subcellularLocation>
</comment>
<evidence type="ECO:0000256" key="5">
    <source>
        <dbReference type="ARBA" id="ARBA00023136"/>
    </source>
</evidence>
<protein>
    <submittedName>
        <fullName evidence="7">Photosystem II protein psb30</fullName>
    </submittedName>
</protein>
<evidence type="ECO:0000313" key="7">
    <source>
        <dbReference type="EMBL" id="AYC64795.1"/>
    </source>
</evidence>
<dbReference type="InterPro" id="IPR010284">
    <property type="entry name" value="PSII_Ycf12_core-subunit"/>
</dbReference>
<gene>
    <name evidence="7" type="primary">psb30</name>
</gene>
<dbReference type="Pfam" id="PF05969">
    <property type="entry name" value="PSII_Ycf12"/>
    <property type="match status" value="1"/>
</dbReference>
<evidence type="ECO:0000256" key="2">
    <source>
        <dbReference type="ARBA" id="ARBA00022531"/>
    </source>
</evidence>
<keyword evidence="3" id="KW-0812">Transmembrane</keyword>
<name>A0A386AZC5_9CHLO</name>
<keyword evidence="5" id="KW-0472">Membrane</keyword>
<keyword evidence="7" id="KW-0150">Chloroplast</keyword>
<organism evidence="7">
    <name type="scientific">Boodleopsis sp. FL1161</name>
    <dbReference type="NCBI Taxonomy" id="2364084"/>
    <lineage>
        <taxon>Eukaryota</taxon>
        <taxon>Viridiplantae</taxon>
        <taxon>Chlorophyta</taxon>
        <taxon>core chlorophytes</taxon>
        <taxon>Ulvophyceae</taxon>
        <taxon>TCBD clade</taxon>
        <taxon>Bryopsidales</taxon>
        <taxon>Halimedineae</taxon>
        <taxon>Halimedaceae</taxon>
        <taxon>Rhipileae</taxon>
        <taxon>Boodleopsis</taxon>
    </lineage>
</organism>
<dbReference type="GO" id="GO:0009523">
    <property type="term" value="C:photosystem II"/>
    <property type="evidence" value="ECO:0007669"/>
    <property type="project" value="UniProtKB-KW"/>
</dbReference>
<keyword evidence="7" id="KW-0934">Plastid</keyword>
<geneLocation type="chloroplast" evidence="7"/>
<sequence>MNFIQLFSLFLVVSAGPLIILLINISKN</sequence>
<evidence type="ECO:0000256" key="4">
    <source>
        <dbReference type="ARBA" id="ARBA00022989"/>
    </source>
</evidence>
<keyword evidence="4" id="KW-1133">Transmembrane helix</keyword>
<dbReference type="EMBL" id="MH591102">
    <property type="protein sequence ID" value="AYC64795.1"/>
    <property type="molecule type" value="Genomic_DNA"/>
</dbReference>
<accession>A0A386AZC5</accession>
<evidence type="ECO:0000256" key="6">
    <source>
        <dbReference type="ARBA" id="ARBA00023276"/>
    </source>
</evidence>
<reference evidence="7" key="1">
    <citation type="submission" date="2018-07" db="EMBL/GenBank/DDBJ databases">
        <authorList>
            <person name="Quirk P.G."/>
            <person name="Krulwich T.A."/>
        </authorList>
    </citation>
    <scope>NUCLEOTIDE SEQUENCE</scope>
</reference>
<evidence type="ECO:0000256" key="1">
    <source>
        <dbReference type="ARBA" id="ARBA00004167"/>
    </source>
</evidence>
<keyword evidence="2" id="KW-0602">Photosynthesis</keyword>
<evidence type="ECO:0000256" key="3">
    <source>
        <dbReference type="ARBA" id="ARBA00022692"/>
    </source>
</evidence>
<proteinExistence type="predicted"/>
<dbReference type="AlphaFoldDB" id="A0A386AZC5"/>
<dbReference type="GO" id="GO:0015979">
    <property type="term" value="P:photosynthesis"/>
    <property type="evidence" value="ECO:0007669"/>
    <property type="project" value="UniProtKB-KW"/>
</dbReference>
<keyword evidence="6" id="KW-0604">Photosystem II</keyword>
<reference evidence="7" key="2">
    <citation type="journal article" date="2019" name="Mol. Phylogenet. Evol.">
        <title>Reassessment of the classification of bryopsidales (chlorophyta) based on chloroplast phylogenomic analyses.</title>
        <authorList>
            <person name="Cremen M.C."/>
            <person name="Leliaert F."/>
            <person name="West J."/>
            <person name="Lam D.W."/>
            <person name="Shimada S."/>
            <person name="Lopez-Bautista J.M."/>
            <person name="Verbruggen H."/>
        </authorList>
    </citation>
    <scope>NUCLEOTIDE SEQUENCE</scope>
</reference>